<proteinExistence type="predicted"/>
<evidence type="ECO:0000256" key="6">
    <source>
        <dbReference type="ARBA" id="ARBA00023242"/>
    </source>
</evidence>
<comment type="subcellular location">
    <subcellularLocation>
        <location evidence="1">Nucleus</location>
    </subcellularLocation>
</comment>
<dbReference type="Pfam" id="PF13912">
    <property type="entry name" value="zf-C2H2_6"/>
    <property type="match status" value="1"/>
</dbReference>
<sequence length="356" mass="41980">MDYACLCGTPDISLLKYIPRQPQDILGHSQTFLDIFGNPSSSLDIPSSLYKVLVIVTFPSKTIKLETFQCPNCPKVFDRNYKLKTHLIVHNSSKPFVCLQCNSTFKTNSALRRHIRELHEQTRKYTCTECDKVFNSKTNYVIHQKRHLFEFKVRCEHCNEGFVTHSEYRRHLDAKHNQKRYVCDICGKNISSERHLKAHKKLHEANYEAVYFQECGFCNKRFRHLKKHIRESHEGLGHNYVCPTCGKTFRSENSFKVHQMIHKGIRPYECQCCHKQFYSKQYLTVHWRTHTGEKPFQCIICGKSFSQKSPLKIHMRLHTGERPYECDVCEEKFVSKQKLTFHLKSAHQIVDFRNGK</sequence>
<organism evidence="9 10">
    <name type="scientific">Ceutorhynchus assimilis</name>
    <name type="common">cabbage seed weevil</name>
    <dbReference type="NCBI Taxonomy" id="467358"/>
    <lineage>
        <taxon>Eukaryota</taxon>
        <taxon>Metazoa</taxon>
        <taxon>Ecdysozoa</taxon>
        <taxon>Arthropoda</taxon>
        <taxon>Hexapoda</taxon>
        <taxon>Insecta</taxon>
        <taxon>Pterygota</taxon>
        <taxon>Neoptera</taxon>
        <taxon>Endopterygota</taxon>
        <taxon>Coleoptera</taxon>
        <taxon>Polyphaga</taxon>
        <taxon>Cucujiformia</taxon>
        <taxon>Curculionidae</taxon>
        <taxon>Ceutorhynchinae</taxon>
        <taxon>Ceutorhynchus</taxon>
    </lineage>
</organism>
<evidence type="ECO:0000256" key="3">
    <source>
        <dbReference type="ARBA" id="ARBA00022737"/>
    </source>
</evidence>
<dbReference type="PANTHER" id="PTHR24408:SF58">
    <property type="entry name" value="TRANSCRIPTION FACTOR (TFIIIA), PUTATIVE (AFU_ORTHOLOGUE AFUA_1G05150)-RELATED"/>
    <property type="match status" value="1"/>
</dbReference>
<dbReference type="GO" id="GO:0005634">
    <property type="term" value="C:nucleus"/>
    <property type="evidence" value="ECO:0007669"/>
    <property type="project" value="UniProtKB-SubCell"/>
</dbReference>
<dbReference type="OrthoDB" id="6077919at2759"/>
<dbReference type="InterPro" id="IPR013087">
    <property type="entry name" value="Znf_C2H2_type"/>
</dbReference>
<dbReference type="FunFam" id="3.30.160.60:FF:001498">
    <property type="entry name" value="Zinc finger protein 404"/>
    <property type="match status" value="1"/>
</dbReference>
<dbReference type="FunFam" id="3.30.160.60:FF:001158">
    <property type="entry name" value="zinc finger protein 22"/>
    <property type="match status" value="1"/>
</dbReference>
<dbReference type="EMBL" id="OU892289">
    <property type="protein sequence ID" value="CAG9763093.1"/>
    <property type="molecule type" value="Genomic_DNA"/>
</dbReference>
<dbReference type="GO" id="GO:0008270">
    <property type="term" value="F:zinc ion binding"/>
    <property type="evidence" value="ECO:0007669"/>
    <property type="project" value="UniProtKB-KW"/>
</dbReference>
<keyword evidence="4 7" id="KW-0863">Zinc-finger</keyword>
<dbReference type="PANTHER" id="PTHR24408">
    <property type="entry name" value="ZINC FINGER PROTEIN"/>
    <property type="match status" value="1"/>
</dbReference>
<evidence type="ECO:0000313" key="10">
    <source>
        <dbReference type="Proteomes" id="UP001152799"/>
    </source>
</evidence>
<evidence type="ECO:0000256" key="5">
    <source>
        <dbReference type="ARBA" id="ARBA00022833"/>
    </source>
</evidence>
<evidence type="ECO:0000313" key="9">
    <source>
        <dbReference type="EMBL" id="CAG9763093.1"/>
    </source>
</evidence>
<keyword evidence="2" id="KW-0479">Metal-binding</keyword>
<dbReference type="Proteomes" id="UP001152799">
    <property type="component" value="Chromosome 13"/>
</dbReference>
<feature type="domain" description="C2H2-type" evidence="8">
    <location>
        <begin position="181"/>
        <end position="208"/>
    </location>
</feature>
<name>A0A9N9MG81_9CUCU</name>
<dbReference type="AlphaFoldDB" id="A0A9N9MG81"/>
<keyword evidence="10" id="KW-1185">Reference proteome</keyword>
<feature type="domain" description="C2H2-type" evidence="8">
    <location>
        <begin position="96"/>
        <end position="124"/>
    </location>
</feature>
<evidence type="ECO:0000259" key="8">
    <source>
        <dbReference type="PROSITE" id="PS50157"/>
    </source>
</evidence>
<gene>
    <name evidence="9" type="ORF">CEUTPL_LOCUS3763</name>
</gene>
<dbReference type="FunFam" id="3.30.160.60:FF:000446">
    <property type="entry name" value="Zinc finger protein"/>
    <property type="match status" value="2"/>
</dbReference>
<evidence type="ECO:0000256" key="2">
    <source>
        <dbReference type="ARBA" id="ARBA00022723"/>
    </source>
</evidence>
<feature type="domain" description="C2H2-type" evidence="8">
    <location>
        <begin position="125"/>
        <end position="152"/>
    </location>
</feature>
<dbReference type="Gene3D" id="3.30.160.60">
    <property type="entry name" value="Classic Zinc Finger"/>
    <property type="match status" value="8"/>
</dbReference>
<evidence type="ECO:0000256" key="4">
    <source>
        <dbReference type="ARBA" id="ARBA00022771"/>
    </source>
</evidence>
<feature type="domain" description="C2H2-type" evidence="8">
    <location>
        <begin position="268"/>
        <end position="295"/>
    </location>
</feature>
<accession>A0A9N9MG81</accession>
<dbReference type="SUPFAM" id="SSF57667">
    <property type="entry name" value="beta-beta-alpha zinc fingers"/>
    <property type="match status" value="6"/>
</dbReference>
<dbReference type="PROSITE" id="PS50157">
    <property type="entry name" value="ZINC_FINGER_C2H2_2"/>
    <property type="match status" value="9"/>
</dbReference>
<keyword evidence="5" id="KW-0862">Zinc</keyword>
<feature type="domain" description="C2H2-type" evidence="8">
    <location>
        <begin position="68"/>
        <end position="95"/>
    </location>
</feature>
<protein>
    <recommendedName>
        <fullName evidence="8">C2H2-type domain-containing protein</fullName>
    </recommendedName>
</protein>
<dbReference type="GO" id="GO:0000981">
    <property type="term" value="F:DNA-binding transcription factor activity, RNA polymerase II-specific"/>
    <property type="evidence" value="ECO:0007669"/>
    <property type="project" value="TreeGrafter"/>
</dbReference>
<feature type="domain" description="C2H2-type" evidence="8">
    <location>
        <begin position="324"/>
        <end position="347"/>
    </location>
</feature>
<evidence type="ECO:0000256" key="7">
    <source>
        <dbReference type="PROSITE-ProRule" id="PRU00042"/>
    </source>
</evidence>
<feature type="domain" description="C2H2-type" evidence="8">
    <location>
        <begin position="153"/>
        <end position="181"/>
    </location>
</feature>
<dbReference type="PROSITE" id="PS00028">
    <property type="entry name" value="ZINC_FINGER_C2H2_1"/>
    <property type="match status" value="9"/>
</dbReference>
<dbReference type="Pfam" id="PF00096">
    <property type="entry name" value="zf-C2H2"/>
    <property type="match status" value="6"/>
</dbReference>
<feature type="domain" description="C2H2-type" evidence="8">
    <location>
        <begin position="240"/>
        <end position="267"/>
    </location>
</feature>
<feature type="domain" description="C2H2-type" evidence="8">
    <location>
        <begin position="296"/>
        <end position="323"/>
    </location>
</feature>
<dbReference type="GO" id="GO:0043565">
    <property type="term" value="F:sequence-specific DNA binding"/>
    <property type="evidence" value="ECO:0007669"/>
    <property type="project" value="TreeGrafter"/>
</dbReference>
<reference evidence="9" key="1">
    <citation type="submission" date="2022-01" db="EMBL/GenBank/DDBJ databases">
        <authorList>
            <person name="King R."/>
        </authorList>
    </citation>
    <scope>NUCLEOTIDE SEQUENCE</scope>
</reference>
<evidence type="ECO:0000256" key="1">
    <source>
        <dbReference type="ARBA" id="ARBA00004123"/>
    </source>
</evidence>
<keyword evidence="3" id="KW-0677">Repeat</keyword>
<dbReference type="InterPro" id="IPR036236">
    <property type="entry name" value="Znf_C2H2_sf"/>
</dbReference>
<dbReference type="SMART" id="SM00355">
    <property type="entry name" value="ZnF_C2H2"/>
    <property type="match status" value="10"/>
</dbReference>
<keyword evidence="6" id="KW-0539">Nucleus</keyword>